<evidence type="ECO:0000256" key="5">
    <source>
        <dbReference type="ARBA" id="ARBA00022857"/>
    </source>
</evidence>
<protein>
    <submittedName>
        <fullName evidence="8">Neopentalenolactone D synthase 1</fullName>
    </submittedName>
</protein>
<evidence type="ECO:0000256" key="2">
    <source>
        <dbReference type="ARBA" id="ARBA00010139"/>
    </source>
</evidence>
<accession>A0A1Q8S943</accession>
<dbReference type="OrthoDB" id="66881at2759"/>
<dbReference type="InterPro" id="IPR050775">
    <property type="entry name" value="FAD-binding_Monooxygenases"/>
</dbReference>
<evidence type="ECO:0000256" key="6">
    <source>
        <dbReference type="ARBA" id="ARBA00023002"/>
    </source>
</evidence>
<dbReference type="PANTHER" id="PTHR43098">
    <property type="entry name" value="L-ORNITHINE N(5)-MONOOXYGENASE-RELATED"/>
    <property type="match status" value="1"/>
</dbReference>
<feature type="region of interest" description="Disordered" evidence="7">
    <location>
        <begin position="50"/>
        <end position="75"/>
    </location>
</feature>
<dbReference type="GO" id="GO:0016491">
    <property type="term" value="F:oxidoreductase activity"/>
    <property type="evidence" value="ECO:0007669"/>
    <property type="project" value="UniProtKB-KW"/>
</dbReference>
<gene>
    <name evidence="8" type="ORF">CCHL11_02569</name>
</gene>
<evidence type="ECO:0000313" key="9">
    <source>
        <dbReference type="Proteomes" id="UP000186583"/>
    </source>
</evidence>
<evidence type="ECO:0000256" key="3">
    <source>
        <dbReference type="ARBA" id="ARBA00022630"/>
    </source>
</evidence>
<keyword evidence="3" id="KW-0285">Flavoprotein</keyword>
<dbReference type="AlphaFoldDB" id="A0A1Q8S943"/>
<reference evidence="8 9" key="1">
    <citation type="submission" date="2016-11" db="EMBL/GenBank/DDBJ databases">
        <title>Draft Genome Assembly of Colletotrichum chlorophyti a pathogen of herbaceous plants.</title>
        <authorList>
            <person name="Gan P."/>
            <person name="Narusaka M."/>
            <person name="Tsushima A."/>
            <person name="Narusaka Y."/>
            <person name="Takano Y."/>
            <person name="Shirasu K."/>
        </authorList>
    </citation>
    <scope>NUCLEOTIDE SEQUENCE [LARGE SCALE GENOMIC DNA]</scope>
    <source>
        <strain evidence="8 9">NTL11</strain>
    </source>
</reference>
<evidence type="ECO:0000313" key="8">
    <source>
        <dbReference type="EMBL" id="OLN97942.1"/>
    </source>
</evidence>
<dbReference type="Proteomes" id="UP000186583">
    <property type="component" value="Unassembled WGS sequence"/>
</dbReference>
<evidence type="ECO:0000256" key="4">
    <source>
        <dbReference type="ARBA" id="ARBA00022827"/>
    </source>
</evidence>
<comment type="similarity">
    <text evidence="2">Belongs to the FAD-binding monooxygenase family.</text>
</comment>
<comment type="caution">
    <text evidence="8">The sequence shown here is derived from an EMBL/GenBank/DDBJ whole genome shotgun (WGS) entry which is preliminary data.</text>
</comment>
<dbReference type="PANTHER" id="PTHR43098:SF2">
    <property type="entry name" value="FAD-BINDING MONOOXYGENASE AUSB-RELATED"/>
    <property type="match status" value="1"/>
</dbReference>
<dbReference type="EMBL" id="MPGH01000002">
    <property type="protein sequence ID" value="OLN97942.1"/>
    <property type="molecule type" value="Genomic_DNA"/>
</dbReference>
<organism evidence="8 9">
    <name type="scientific">Colletotrichum chlorophyti</name>
    <dbReference type="NCBI Taxonomy" id="708187"/>
    <lineage>
        <taxon>Eukaryota</taxon>
        <taxon>Fungi</taxon>
        <taxon>Dikarya</taxon>
        <taxon>Ascomycota</taxon>
        <taxon>Pezizomycotina</taxon>
        <taxon>Sordariomycetes</taxon>
        <taxon>Hypocreomycetidae</taxon>
        <taxon>Glomerellales</taxon>
        <taxon>Glomerellaceae</taxon>
        <taxon>Colletotrichum</taxon>
    </lineage>
</organism>
<dbReference type="InterPro" id="IPR036188">
    <property type="entry name" value="FAD/NAD-bd_sf"/>
</dbReference>
<keyword evidence="9" id="KW-1185">Reference proteome</keyword>
<dbReference type="STRING" id="708187.A0A1Q8S943"/>
<name>A0A1Q8S943_9PEZI</name>
<feature type="compositionally biased region" description="Polar residues" evidence="7">
    <location>
        <begin position="51"/>
        <end position="60"/>
    </location>
</feature>
<sequence>MGDLLDKCTSIETVRLKYNDERDKRHHPDGLQQYVIDLAASGKYKRFQADPWSQTRTTQETADHTDSPSATNSGRMKVLKDGDSCAFLIVGAGYGGILFAANLIKAGVAPEDIRLVDTAMGFGGTWYWNRYPGLQCDVESYIYMPLLEDTGYMPKHKYSYGPELRSHANRIASHFGFNDKAQFGTRVDTLAWDDRNSEWEAKLHVEADDDFIFVRSKFVLTAYGIGHYPKLPNIPGLDTFHGAAFHTSRWDYSVTGGSEADPRLSNLENMRVGIVGTGATAVQAVPHLARWAKQLYVFQRTPSSVGPRNNKPTDPEVWQNHVATQPGWQTNRAENFNAFLSNETVKPDVDMIDDEWTKLPSYSALIGSSAELDVKSRDKVIEYVTTLEEMDLPRQELVRSRVERLVKKPATAEALKPWYPSWCKRPCFNDEYLDVFNKDNVTLIPTGARGIEKIGPQSVTVKGDELDVDVLIFATGFRPPTSGSPAERSRMKVYGRHGLDMDEKWRRPQGLSTLHGLISRDFPNFLFPGPNQMGAAPNGTYQRDQLGQHFAYLVTEASRKLQSQAPGTNERVRKYGKYDVVMEPSAEAEEKWAQSVAVHAVKLSALAGCTPNYMVTPEEQEADKLQNKDELRRKARRALWGKGVADYMSILRDWRSQGKLEGLEIEM</sequence>
<keyword evidence="5" id="KW-0521">NADP</keyword>
<dbReference type="Gene3D" id="3.50.50.60">
    <property type="entry name" value="FAD/NAD(P)-binding domain"/>
    <property type="match status" value="2"/>
</dbReference>
<evidence type="ECO:0000256" key="7">
    <source>
        <dbReference type="SAM" id="MobiDB-lite"/>
    </source>
</evidence>
<evidence type="ECO:0000256" key="1">
    <source>
        <dbReference type="ARBA" id="ARBA00001974"/>
    </source>
</evidence>
<dbReference type="Pfam" id="PF13450">
    <property type="entry name" value="NAD_binding_8"/>
    <property type="match status" value="1"/>
</dbReference>
<keyword evidence="4" id="KW-0274">FAD</keyword>
<proteinExistence type="inferred from homology"/>
<dbReference type="SUPFAM" id="SSF51905">
    <property type="entry name" value="FAD/NAD(P)-binding domain"/>
    <property type="match status" value="2"/>
</dbReference>
<comment type="cofactor">
    <cofactor evidence="1">
        <name>FAD</name>
        <dbReference type="ChEBI" id="CHEBI:57692"/>
    </cofactor>
</comment>
<keyword evidence="6" id="KW-0560">Oxidoreductase</keyword>